<dbReference type="InterPro" id="IPR028082">
    <property type="entry name" value="Peripla_BP_I"/>
</dbReference>
<dbReference type="RefSeq" id="WP_122913808.1">
    <property type="nucleotide sequence ID" value="NZ_RHHT01000028.1"/>
</dbReference>
<dbReference type="EMBL" id="RHHT01000028">
    <property type="protein sequence ID" value="RNB77708.1"/>
    <property type="molecule type" value="Genomic_DNA"/>
</dbReference>
<keyword evidence="2" id="KW-0732">Signal</keyword>
<dbReference type="CDD" id="cd06325">
    <property type="entry name" value="PBP1_ABC_unchar_transporter"/>
    <property type="match status" value="1"/>
</dbReference>
<name>A0A3M8CPW2_9BACL</name>
<dbReference type="PANTHER" id="PTHR35271:SF1">
    <property type="entry name" value="ABC TRANSPORTER, SUBSTRATE-BINDING LIPOPROTEIN"/>
    <property type="match status" value="1"/>
</dbReference>
<feature type="region of interest" description="Disordered" evidence="1">
    <location>
        <begin position="30"/>
        <end position="54"/>
    </location>
</feature>
<dbReference type="Proteomes" id="UP000281915">
    <property type="component" value="Unassembled WGS sequence"/>
</dbReference>
<dbReference type="PANTHER" id="PTHR35271">
    <property type="entry name" value="ABC TRANSPORTER, SUBSTRATE-BINDING LIPOPROTEIN-RELATED"/>
    <property type="match status" value="1"/>
</dbReference>
<dbReference type="Gene3D" id="3.40.50.2300">
    <property type="match status" value="2"/>
</dbReference>
<reference evidence="3 4" key="1">
    <citation type="submission" date="2018-10" db="EMBL/GenBank/DDBJ databases">
        <title>Phylogenomics of Brevibacillus.</title>
        <authorList>
            <person name="Dunlap C."/>
        </authorList>
    </citation>
    <scope>NUCLEOTIDE SEQUENCE [LARGE SCALE GENOMIC DNA]</scope>
    <source>
        <strain evidence="3 4">JCM 15085</strain>
    </source>
</reference>
<proteinExistence type="predicted"/>
<feature type="chain" id="PRO_5038885613" evidence="2">
    <location>
        <begin position="29"/>
        <end position="355"/>
    </location>
</feature>
<accession>A0A3M8CPW2</accession>
<dbReference type="PROSITE" id="PS51257">
    <property type="entry name" value="PROKAR_LIPOPROTEIN"/>
    <property type="match status" value="1"/>
</dbReference>
<dbReference type="AlphaFoldDB" id="A0A3M8CPW2"/>
<evidence type="ECO:0000256" key="1">
    <source>
        <dbReference type="SAM" id="MobiDB-lite"/>
    </source>
</evidence>
<evidence type="ECO:0000256" key="2">
    <source>
        <dbReference type="SAM" id="SignalP"/>
    </source>
</evidence>
<protein>
    <submittedName>
        <fullName evidence="3">ABC transporter substrate-binding protein</fullName>
    </submittedName>
</protein>
<comment type="caution">
    <text evidence="3">The sequence shown here is derived from an EMBL/GenBank/DDBJ whole genome shotgun (WGS) entry which is preliminary data.</text>
</comment>
<evidence type="ECO:0000313" key="4">
    <source>
        <dbReference type="Proteomes" id="UP000281915"/>
    </source>
</evidence>
<feature type="signal peptide" evidence="2">
    <location>
        <begin position="1"/>
        <end position="28"/>
    </location>
</feature>
<organism evidence="3 4">
    <name type="scientific">Brevibacillus panacihumi</name>
    <dbReference type="NCBI Taxonomy" id="497735"/>
    <lineage>
        <taxon>Bacteria</taxon>
        <taxon>Bacillati</taxon>
        <taxon>Bacillota</taxon>
        <taxon>Bacilli</taxon>
        <taxon>Bacillales</taxon>
        <taxon>Paenibacillaceae</taxon>
        <taxon>Brevibacillus</taxon>
    </lineage>
</organism>
<dbReference type="SUPFAM" id="SSF53822">
    <property type="entry name" value="Periplasmic binding protein-like I"/>
    <property type="match status" value="1"/>
</dbReference>
<dbReference type="Pfam" id="PF04392">
    <property type="entry name" value="ABC_sub_bind"/>
    <property type="match status" value="1"/>
</dbReference>
<dbReference type="InterPro" id="IPR007487">
    <property type="entry name" value="ABC_transpt-TYRBP-like"/>
</dbReference>
<evidence type="ECO:0000313" key="3">
    <source>
        <dbReference type="EMBL" id="RNB77708.1"/>
    </source>
</evidence>
<feature type="compositionally biased region" description="Polar residues" evidence="1">
    <location>
        <begin position="30"/>
        <end position="41"/>
    </location>
</feature>
<gene>
    <name evidence="3" type="ORF">EDM58_13600</name>
</gene>
<sequence length="355" mass="37413">MVKQRKNPMKMVGRFFIPLLLLSATACGQQSGAPANTNSQQPEAPAANAPAPAPEEKKLTIGIAQFVEHPALDAAREGFIAQMAKNGYEQDKQVVFDHKSAQASMDTAISIAQKFETDKVDLILAIATPTAQAAVQTSKEIPIVFTAVTDPVEAGLVKSMDKPEGNVTGTSDMNPVEEQLKLIKEINPNAASVGIIYSSGEVNSKVQVDAAKAVADKVGLTIREAAVSSATEVKQAAESMVGKVDAFYVPTDNLVVSSIAAVLSVGEDQKIPVIAGEENSVKSGAIATYGIDYTKLGAQTADMATKILKGEAKPGDMPVETQAEMKLVINKKAAEKMGVTLPQSMLDRAGEVFEQ</sequence>